<dbReference type="Proteomes" id="UP000429232">
    <property type="component" value="Chromosome"/>
</dbReference>
<proteinExistence type="predicted"/>
<protein>
    <submittedName>
        <fullName evidence="1">Uncharacterized protein</fullName>
    </submittedName>
</protein>
<gene>
    <name evidence="1" type="ORF">GO620_009285</name>
</gene>
<keyword evidence="2" id="KW-1185">Reference proteome</keyword>
<name>A0A6I4I5D7_9SPHI</name>
<organism evidence="1 2">
    <name type="scientific">Mucilaginibacter ginkgonis</name>
    <dbReference type="NCBI Taxonomy" id="2682091"/>
    <lineage>
        <taxon>Bacteria</taxon>
        <taxon>Pseudomonadati</taxon>
        <taxon>Bacteroidota</taxon>
        <taxon>Sphingobacteriia</taxon>
        <taxon>Sphingobacteriales</taxon>
        <taxon>Sphingobacteriaceae</taxon>
        <taxon>Mucilaginibacter</taxon>
    </lineage>
</organism>
<reference evidence="1 2" key="1">
    <citation type="submission" date="2020-12" db="EMBL/GenBank/DDBJ databases">
        <title>HMF7856_wgs.fasta genome submission.</title>
        <authorList>
            <person name="Kang H."/>
            <person name="Kim H."/>
            <person name="Joh K."/>
        </authorList>
    </citation>
    <scope>NUCLEOTIDE SEQUENCE [LARGE SCALE GENOMIC DNA]</scope>
    <source>
        <strain evidence="1 2">HMF7856</strain>
    </source>
</reference>
<dbReference type="AlphaFoldDB" id="A0A6I4I5D7"/>
<evidence type="ECO:0000313" key="2">
    <source>
        <dbReference type="Proteomes" id="UP000429232"/>
    </source>
</evidence>
<accession>A0A6I4I5D7</accession>
<sequence length="108" mass="10808">MKNFKLIICGVAGAALFSACNGDHATRSGIDTASATAIGPNYDVRTNIDTSKTTNGMGDATLLDNTASGGVLVVKDTTHMKVRSVAVPTSAPATAATPAPADSTAAKK</sequence>
<evidence type="ECO:0000313" key="1">
    <source>
        <dbReference type="EMBL" id="QQL48387.1"/>
    </source>
</evidence>
<dbReference type="PROSITE" id="PS51257">
    <property type="entry name" value="PROKAR_LIPOPROTEIN"/>
    <property type="match status" value="1"/>
</dbReference>
<dbReference type="EMBL" id="CP066775">
    <property type="protein sequence ID" value="QQL48387.1"/>
    <property type="molecule type" value="Genomic_DNA"/>
</dbReference>
<dbReference type="KEGG" id="mgik:GO620_009285"/>
<dbReference type="RefSeq" id="WP_157525998.1">
    <property type="nucleotide sequence ID" value="NZ_CP066775.1"/>
</dbReference>